<keyword evidence="3" id="KW-1185">Reference proteome</keyword>
<geneLocation type="plasmid" evidence="1">
    <name>pLIS1</name>
</geneLocation>
<reference evidence="2 3" key="1">
    <citation type="submission" date="2017-09" db="EMBL/GenBank/DDBJ databases">
        <title>Draft Genomes of 144 Listeria Monocytogenes isolates from foods.</title>
        <authorList>
            <person name="Wu C.H."/>
            <person name="Ng J."/>
            <person name="Kiang D."/>
            <person name="Chen C.-Y."/>
            <person name="Frink S."/>
            <person name="Lafrades M."/>
            <person name="Morales C."/>
            <person name="Park P."/>
            <person name="Zwick M."/>
        </authorList>
    </citation>
    <scope>NUCLEOTIDE SEQUENCE [LARGE SCALE GENOMIC DNA]</scope>
    <source>
        <strain evidence="2 3">CDPHFDLB-F14M01633.75-2</strain>
    </source>
</reference>
<proteinExistence type="predicted"/>
<dbReference type="RefSeq" id="WP_003725265.1">
    <property type="nucleotide sequence ID" value="NZ_JAERVU010000008.1"/>
</dbReference>
<dbReference type="EMBL" id="NYPG01000009">
    <property type="protein sequence ID" value="PDK40352.1"/>
    <property type="molecule type" value="Genomic_DNA"/>
</dbReference>
<dbReference type="Proteomes" id="UP000219632">
    <property type="component" value="Unassembled WGS sequence"/>
</dbReference>
<sequence>MDKKQVYEGYFQGQTLTELSKQSNIPVGTLKSWAHRESWKRKEVVLPGAPNGNQNAVANQGGSPPIGNRNALKTGEYEQLTLFHVSEEEAALLKQIPREAGALLQRQLDLLHYRESKMLQRLYKLEEKLSEEEKVQVYERRKVREYQSIEKNSKTYHVPIEKEELVLVKEQIQSKNVLGRILAIEEALTRISAQILKVVSQREALLQEKHIGQPTIFDWPQKN</sequence>
<accession>A0A2Z4HVR7</accession>
<evidence type="ECO:0000313" key="3">
    <source>
        <dbReference type="Proteomes" id="UP000219632"/>
    </source>
</evidence>
<dbReference type="EMBL" id="MH382833">
    <property type="protein sequence ID" value="AWW22391.1"/>
    <property type="molecule type" value="Genomic_DNA"/>
</dbReference>
<evidence type="ECO:0000313" key="1">
    <source>
        <dbReference type="EMBL" id="AWW22391.1"/>
    </source>
</evidence>
<dbReference type="AlphaFoldDB" id="A0A2Z4HVR7"/>
<organism evidence="1">
    <name type="scientific">Listeria welshimeri</name>
    <dbReference type="NCBI Taxonomy" id="1643"/>
    <lineage>
        <taxon>Bacteria</taxon>
        <taxon>Bacillati</taxon>
        <taxon>Bacillota</taxon>
        <taxon>Bacilli</taxon>
        <taxon>Bacillales</taxon>
        <taxon>Listeriaceae</taxon>
        <taxon>Listeria</taxon>
    </lineage>
</organism>
<reference evidence="1" key="2">
    <citation type="submission" date="2018-05" db="EMBL/GenBank/DDBJ databases">
        <title>Prevalence of plasmid-borne benzalkonium chloride resistance cassette bcrABC and cadmium resistance cadA genes in nonpathogenic Listeria spp. isolated from food-processing environments.</title>
        <authorList>
            <person name="Korsak D."/>
            <person name="Chmielowska C."/>
            <person name="Szuplewska M."/>
            <person name="Bartosik D."/>
        </authorList>
    </citation>
    <scope>NUCLEOTIDE SEQUENCE</scope>
    <source>
        <strain evidence="1">40/07</strain>
        <plasmid evidence="1">pLIS1</plasmid>
    </source>
</reference>
<gene>
    <name evidence="2" type="ORF">AFZ32_12910</name>
    <name evidence="1" type="ORF">pLIS100080</name>
</gene>
<name>A0A2Z4HVR7_LISWE</name>
<evidence type="ECO:0000313" key="2">
    <source>
        <dbReference type="EMBL" id="PDK40352.1"/>
    </source>
</evidence>
<keyword evidence="1" id="KW-0614">Plasmid</keyword>
<protein>
    <submittedName>
        <fullName evidence="1">Uncharacterized protein</fullName>
    </submittedName>
</protein>